<name>A0A0M2SJQ8_9STAP</name>
<dbReference type="Proteomes" id="UP000034287">
    <property type="component" value="Unassembled WGS sequence"/>
</dbReference>
<accession>A0A0M2SJQ8</accession>
<gene>
    <name evidence="1" type="ORF">WN59_09785</name>
</gene>
<dbReference type="STRING" id="1432562.WN59_09785"/>
<sequence>MIGYRTLNEYFGDIELPLSIEEILDYEHRLDGSDLEFVDSANRFLKAYESYDTYRHQNAHCIGTCLTNLTRVGMYFLLEEELITVSTSNLRPIDEDTEWEVTHYPFKEMTELDMQLIEYTNEADHEAGTLYIKLLNDKENERTYVLRNLNQKHFQCFRDFHQSSIEKKYV</sequence>
<comment type="caution">
    <text evidence="1">The sequence shown here is derived from an EMBL/GenBank/DDBJ whole genome shotgun (WGS) entry which is preliminary data.</text>
</comment>
<dbReference type="PATRIC" id="fig|1432562.3.peg.1938"/>
<protein>
    <submittedName>
        <fullName evidence="1">Uncharacterized protein</fullName>
    </submittedName>
</protein>
<keyword evidence="2" id="KW-1185">Reference proteome</keyword>
<proteinExistence type="predicted"/>
<organism evidence="1 2">
    <name type="scientific">Salinicoccus sediminis</name>
    <dbReference type="NCBI Taxonomy" id="1432562"/>
    <lineage>
        <taxon>Bacteria</taxon>
        <taxon>Bacillati</taxon>
        <taxon>Bacillota</taxon>
        <taxon>Bacilli</taxon>
        <taxon>Bacillales</taxon>
        <taxon>Staphylococcaceae</taxon>
        <taxon>Salinicoccus</taxon>
    </lineage>
</organism>
<dbReference type="RefSeq" id="WP_046516558.1">
    <property type="nucleotide sequence ID" value="NZ_LAYZ01000024.1"/>
</dbReference>
<dbReference type="AlphaFoldDB" id="A0A0M2SJQ8"/>
<evidence type="ECO:0000313" key="1">
    <source>
        <dbReference type="EMBL" id="KKK33891.1"/>
    </source>
</evidence>
<dbReference type="EMBL" id="LAYZ01000024">
    <property type="protein sequence ID" value="KKK33891.1"/>
    <property type="molecule type" value="Genomic_DNA"/>
</dbReference>
<evidence type="ECO:0000313" key="2">
    <source>
        <dbReference type="Proteomes" id="UP000034287"/>
    </source>
</evidence>
<reference evidence="1 2" key="1">
    <citation type="submission" date="2015-04" db="EMBL/GenBank/DDBJ databases">
        <title>Taxonomic description and genome sequence of Salinicoccus sediminis sp. nov., a novel hyper halotolerant bacterium isolated from marine sediment.</title>
        <authorList>
            <person name="Mathan Kumar R."/>
            <person name="Kaur G."/>
            <person name="Kumar N."/>
            <person name="Kumar A."/>
            <person name="Singh N.K."/>
            <person name="Kaur N."/>
            <person name="Mayilraj S."/>
        </authorList>
    </citation>
    <scope>NUCLEOTIDE SEQUENCE [LARGE SCALE GENOMIC DNA]</scope>
    <source>
        <strain evidence="1 2">SV-16</strain>
    </source>
</reference>